<reference evidence="3" key="1">
    <citation type="submission" date="2017-01" db="EMBL/GenBank/DDBJ databases">
        <authorList>
            <person name="Varghese N."/>
            <person name="Submissions S."/>
        </authorList>
    </citation>
    <scope>NUCLEOTIDE SEQUENCE [LARGE SCALE GENOMIC DNA]</scope>
    <source>
        <strain evidence="3">DSM 17126</strain>
    </source>
</reference>
<keyword evidence="1" id="KW-0812">Transmembrane</keyword>
<dbReference type="EMBL" id="FTNY01000001">
    <property type="protein sequence ID" value="SIS28178.1"/>
    <property type="molecule type" value="Genomic_DNA"/>
</dbReference>
<accession>A0A1N7HTV3</accession>
<evidence type="ECO:0000313" key="3">
    <source>
        <dbReference type="Proteomes" id="UP000186373"/>
    </source>
</evidence>
<sequence>MVELKELKKNNLLVSSFITISAFLKSLMLKLKNKLKFIEVKKIKINFKQNLIVYSKILKLSLRMIRFVLLTKKT</sequence>
<organism evidence="2 3">
    <name type="scientific">Chryseobacterium shigense</name>
    <dbReference type="NCBI Taxonomy" id="297244"/>
    <lineage>
        <taxon>Bacteria</taxon>
        <taxon>Pseudomonadati</taxon>
        <taxon>Bacteroidota</taxon>
        <taxon>Flavobacteriia</taxon>
        <taxon>Flavobacteriales</taxon>
        <taxon>Weeksellaceae</taxon>
        <taxon>Chryseobacterium group</taxon>
        <taxon>Chryseobacterium</taxon>
    </lineage>
</organism>
<dbReference type="AlphaFoldDB" id="A0A1N7HTV3"/>
<name>A0A1N7HTV3_9FLAO</name>
<proteinExistence type="predicted"/>
<feature type="transmembrane region" description="Helical" evidence="1">
    <location>
        <begin position="12"/>
        <end position="31"/>
    </location>
</feature>
<keyword evidence="3" id="KW-1185">Reference proteome</keyword>
<evidence type="ECO:0000256" key="1">
    <source>
        <dbReference type="SAM" id="Phobius"/>
    </source>
</evidence>
<protein>
    <submittedName>
        <fullName evidence="2">Uncharacterized protein</fullName>
    </submittedName>
</protein>
<keyword evidence="1" id="KW-1133">Transmembrane helix</keyword>
<keyword evidence="1" id="KW-0472">Membrane</keyword>
<dbReference type="Proteomes" id="UP000186373">
    <property type="component" value="Unassembled WGS sequence"/>
</dbReference>
<gene>
    <name evidence="2" type="ORF">SAMN05421639_10198</name>
</gene>
<evidence type="ECO:0000313" key="2">
    <source>
        <dbReference type="EMBL" id="SIS28178.1"/>
    </source>
</evidence>